<dbReference type="AlphaFoldDB" id="A0ABD3R9J0"/>
<evidence type="ECO:0000313" key="2">
    <source>
        <dbReference type="EMBL" id="KAL3809483.1"/>
    </source>
</evidence>
<proteinExistence type="predicted"/>
<reference evidence="2 3" key="1">
    <citation type="submission" date="2024-10" db="EMBL/GenBank/DDBJ databases">
        <title>Updated reference genomes for cyclostephanoid diatoms.</title>
        <authorList>
            <person name="Roberts W.R."/>
            <person name="Alverson A.J."/>
        </authorList>
    </citation>
    <scope>NUCLEOTIDE SEQUENCE [LARGE SCALE GENOMIC DNA]</scope>
    <source>
        <strain evidence="2 3">AJA228-03</strain>
    </source>
</reference>
<dbReference type="EMBL" id="JALLPB020000402">
    <property type="protein sequence ID" value="KAL3809483.1"/>
    <property type="molecule type" value="Genomic_DNA"/>
</dbReference>
<evidence type="ECO:0000256" key="1">
    <source>
        <dbReference type="SAM" id="MobiDB-lite"/>
    </source>
</evidence>
<protein>
    <submittedName>
        <fullName evidence="2">Uncharacterized protein</fullName>
    </submittedName>
</protein>
<organism evidence="2 3">
    <name type="scientific">Cyclostephanos tholiformis</name>
    <dbReference type="NCBI Taxonomy" id="382380"/>
    <lineage>
        <taxon>Eukaryota</taxon>
        <taxon>Sar</taxon>
        <taxon>Stramenopiles</taxon>
        <taxon>Ochrophyta</taxon>
        <taxon>Bacillariophyta</taxon>
        <taxon>Coscinodiscophyceae</taxon>
        <taxon>Thalassiosirophycidae</taxon>
        <taxon>Stephanodiscales</taxon>
        <taxon>Stephanodiscaceae</taxon>
        <taxon>Cyclostephanos</taxon>
    </lineage>
</organism>
<feature type="compositionally biased region" description="Basic and acidic residues" evidence="1">
    <location>
        <begin position="28"/>
        <end position="47"/>
    </location>
</feature>
<accession>A0ABD3R9J0</accession>
<evidence type="ECO:0000313" key="3">
    <source>
        <dbReference type="Proteomes" id="UP001530377"/>
    </source>
</evidence>
<gene>
    <name evidence="2" type="ORF">ACHAXA_011001</name>
</gene>
<feature type="region of interest" description="Disordered" evidence="1">
    <location>
        <begin position="28"/>
        <end position="53"/>
    </location>
</feature>
<comment type="caution">
    <text evidence="2">The sequence shown here is derived from an EMBL/GenBank/DDBJ whole genome shotgun (WGS) entry which is preliminary data.</text>
</comment>
<name>A0ABD3R9J0_9STRA</name>
<sequence>MASLLQTTDPWIKSTSLYALSFDPETFQEHHRDDRVDRHEGGGRVGEDLDEEE</sequence>
<dbReference type="Proteomes" id="UP001530377">
    <property type="component" value="Unassembled WGS sequence"/>
</dbReference>
<keyword evidence="3" id="KW-1185">Reference proteome</keyword>